<evidence type="ECO:0000313" key="12">
    <source>
        <dbReference type="Proteomes" id="UP001610432"/>
    </source>
</evidence>
<evidence type="ECO:0000256" key="9">
    <source>
        <dbReference type="ARBA" id="ARBA00023160"/>
    </source>
</evidence>
<keyword evidence="6 10" id="KW-1133">Transmembrane helix</keyword>
<feature type="transmembrane region" description="Helical" evidence="10">
    <location>
        <begin position="88"/>
        <end position="110"/>
    </location>
</feature>
<reference evidence="11 12" key="1">
    <citation type="submission" date="2024-07" db="EMBL/GenBank/DDBJ databases">
        <title>Section-level genome sequencing and comparative genomics of Aspergillus sections Usti and Cavernicolus.</title>
        <authorList>
            <consortium name="Lawrence Berkeley National Laboratory"/>
            <person name="Nybo J.L."/>
            <person name="Vesth T.C."/>
            <person name="Theobald S."/>
            <person name="Frisvad J.C."/>
            <person name="Larsen T.O."/>
            <person name="Kjaerboelling I."/>
            <person name="Rothschild-Mancinelli K."/>
            <person name="Lyhne E.K."/>
            <person name="Kogle M.E."/>
            <person name="Barry K."/>
            <person name="Clum A."/>
            <person name="Na H."/>
            <person name="Ledsgaard L."/>
            <person name="Lin J."/>
            <person name="Lipzen A."/>
            <person name="Kuo A."/>
            <person name="Riley R."/>
            <person name="Mondo S."/>
            <person name="Labutti K."/>
            <person name="Haridas S."/>
            <person name="Pangalinan J."/>
            <person name="Salamov A.A."/>
            <person name="Simmons B.A."/>
            <person name="Magnuson J.K."/>
            <person name="Chen J."/>
            <person name="Drula E."/>
            <person name="Henrissat B."/>
            <person name="Wiebenga A."/>
            <person name="Lubbers R.J."/>
            <person name="Gomes A.C."/>
            <person name="Macurrencykelacurrency M.R."/>
            <person name="Stajich J."/>
            <person name="Grigoriev I.V."/>
            <person name="Mortensen U.H."/>
            <person name="De Vries R.P."/>
            <person name="Baker S.E."/>
            <person name="Andersen M.R."/>
        </authorList>
    </citation>
    <scope>NUCLEOTIDE SEQUENCE [LARGE SCALE GENOMIC DNA]</scope>
    <source>
        <strain evidence="11 12">CBS 449.75</strain>
    </source>
</reference>
<feature type="transmembrane region" description="Helical" evidence="10">
    <location>
        <begin position="130"/>
        <end position="150"/>
    </location>
</feature>
<dbReference type="EMBL" id="JBFXLQ010000055">
    <property type="protein sequence ID" value="KAL2863185.1"/>
    <property type="molecule type" value="Genomic_DNA"/>
</dbReference>
<feature type="transmembrane region" description="Helical" evidence="10">
    <location>
        <begin position="7"/>
        <end position="26"/>
    </location>
</feature>
<comment type="caution">
    <text evidence="11">The sequence shown here is derived from an EMBL/GenBank/DDBJ whole genome shotgun (WGS) entry which is preliminary data.</text>
</comment>
<keyword evidence="7" id="KW-0443">Lipid metabolism</keyword>
<dbReference type="Proteomes" id="UP001610432">
    <property type="component" value="Unassembled WGS sequence"/>
</dbReference>
<sequence length="219" mass="24198">MVPLTTLPELGTFSVLSASTWLLIHLYVRTNGPIPGTRAVIKANSWFYATMSLLMLIATLTTTTTPNNTDDDDNKAFPVRYTYHVSKFYEFLDILLVAASGGHIGLHFGFHHLTTPYLTFFRFLNNPAGGSWRVFAALNTFHHVLMYAYFGGAQVVRPFVPWTGGLQLIASVAVDVVVVWERYGGGGGGGGDIWPYVFSACLVGTYFGLYLRDLRMGKV</sequence>
<keyword evidence="3" id="KW-0808">Transferase</keyword>
<keyword evidence="4 10" id="KW-0812">Transmembrane</keyword>
<evidence type="ECO:0000256" key="6">
    <source>
        <dbReference type="ARBA" id="ARBA00022989"/>
    </source>
</evidence>
<organism evidence="11 12">
    <name type="scientific">Aspergillus lucknowensis</name>
    <dbReference type="NCBI Taxonomy" id="176173"/>
    <lineage>
        <taxon>Eukaryota</taxon>
        <taxon>Fungi</taxon>
        <taxon>Dikarya</taxon>
        <taxon>Ascomycota</taxon>
        <taxon>Pezizomycotina</taxon>
        <taxon>Eurotiomycetes</taxon>
        <taxon>Eurotiomycetidae</taxon>
        <taxon>Eurotiales</taxon>
        <taxon>Aspergillaceae</taxon>
        <taxon>Aspergillus</taxon>
        <taxon>Aspergillus subgen. Nidulantes</taxon>
    </lineage>
</organism>
<dbReference type="RefSeq" id="XP_070882164.1">
    <property type="nucleotide sequence ID" value="XM_071033759.1"/>
</dbReference>
<evidence type="ECO:0000256" key="5">
    <source>
        <dbReference type="ARBA" id="ARBA00022832"/>
    </source>
</evidence>
<evidence type="ECO:0000256" key="1">
    <source>
        <dbReference type="ARBA" id="ARBA00004141"/>
    </source>
</evidence>
<evidence type="ECO:0000256" key="10">
    <source>
        <dbReference type="SAM" id="Phobius"/>
    </source>
</evidence>
<evidence type="ECO:0000256" key="7">
    <source>
        <dbReference type="ARBA" id="ARBA00023098"/>
    </source>
</evidence>
<proteinExistence type="predicted"/>
<gene>
    <name evidence="11" type="ORF">BJX67DRAFT_384930</name>
</gene>
<keyword evidence="2" id="KW-0444">Lipid biosynthesis</keyword>
<dbReference type="InterPro" id="IPR002076">
    <property type="entry name" value="ELO_fam"/>
</dbReference>
<keyword evidence="12" id="KW-1185">Reference proteome</keyword>
<comment type="subcellular location">
    <subcellularLocation>
        <location evidence="1">Membrane</location>
        <topology evidence="1">Multi-pass membrane protein</topology>
    </subcellularLocation>
</comment>
<keyword evidence="5" id="KW-0276">Fatty acid metabolism</keyword>
<keyword evidence="9" id="KW-0275">Fatty acid biosynthesis</keyword>
<evidence type="ECO:0000256" key="2">
    <source>
        <dbReference type="ARBA" id="ARBA00022516"/>
    </source>
</evidence>
<dbReference type="Pfam" id="PF01151">
    <property type="entry name" value="ELO"/>
    <property type="match status" value="1"/>
</dbReference>
<evidence type="ECO:0008006" key="13">
    <source>
        <dbReference type="Google" id="ProtNLM"/>
    </source>
</evidence>
<dbReference type="GeneID" id="98148831"/>
<feature type="transmembrane region" description="Helical" evidence="10">
    <location>
        <begin position="46"/>
        <end position="67"/>
    </location>
</feature>
<protein>
    <recommendedName>
        <fullName evidence="13">Very-long-chain 3-oxoacyl-CoA synthase</fullName>
    </recommendedName>
</protein>
<name>A0ABR4LF68_9EURO</name>
<evidence type="ECO:0000313" key="11">
    <source>
        <dbReference type="EMBL" id="KAL2863185.1"/>
    </source>
</evidence>
<accession>A0ABR4LF68</accession>
<feature type="transmembrane region" description="Helical" evidence="10">
    <location>
        <begin position="193"/>
        <end position="211"/>
    </location>
</feature>
<keyword evidence="8 10" id="KW-0472">Membrane</keyword>
<evidence type="ECO:0000256" key="3">
    <source>
        <dbReference type="ARBA" id="ARBA00022679"/>
    </source>
</evidence>
<evidence type="ECO:0000256" key="4">
    <source>
        <dbReference type="ARBA" id="ARBA00022692"/>
    </source>
</evidence>
<evidence type="ECO:0000256" key="8">
    <source>
        <dbReference type="ARBA" id="ARBA00023136"/>
    </source>
</evidence>